<proteinExistence type="predicted"/>
<name>A0A9W4SZF0_9GLOM</name>
<gene>
    <name evidence="1" type="ORF">FWILDA_LOCUS12841</name>
</gene>
<evidence type="ECO:0000313" key="2">
    <source>
        <dbReference type="Proteomes" id="UP001153678"/>
    </source>
</evidence>
<reference evidence="1" key="1">
    <citation type="submission" date="2022-08" db="EMBL/GenBank/DDBJ databases">
        <authorList>
            <person name="Kallberg Y."/>
            <person name="Tangrot J."/>
            <person name="Rosling A."/>
        </authorList>
    </citation>
    <scope>NUCLEOTIDE SEQUENCE</scope>
    <source>
        <strain evidence="1">Wild A</strain>
    </source>
</reference>
<dbReference type="AlphaFoldDB" id="A0A9W4SZF0"/>
<organism evidence="1 2">
    <name type="scientific">Funneliformis geosporum</name>
    <dbReference type="NCBI Taxonomy" id="1117311"/>
    <lineage>
        <taxon>Eukaryota</taxon>
        <taxon>Fungi</taxon>
        <taxon>Fungi incertae sedis</taxon>
        <taxon>Mucoromycota</taxon>
        <taxon>Glomeromycotina</taxon>
        <taxon>Glomeromycetes</taxon>
        <taxon>Glomerales</taxon>
        <taxon>Glomeraceae</taxon>
        <taxon>Funneliformis</taxon>
    </lineage>
</organism>
<protein>
    <submittedName>
        <fullName evidence="1">10012_t:CDS:1</fullName>
    </submittedName>
</protein>
<keyword evidence="2" id="KW-1185">Reference proteome</keyword>
<accession>A0A9W4SZF0</accession>
<dbReference type="EMBL" id="CAMKVN010004394">
    <property type="protein sequence ID" value="CAI2186966.1"/>
    <property type="molecule type" value="Genomic_DNA"/>
</dbReference>
<comment type="caution">
    <text evidence="1">The sequence shown here is derived from an EMBL/GenBank/DDBJ whole genome shotgun (WGS) entry which is preliminary data.</text>
</comment>
<sequence>MGMINIDRHVDLGPAALKYGWTNNLTLGLTEFSAAILIRDPEECWDPILYGLIIGHRICH</sequence>
<dbReference type="Proteomes" id="UP001153678">
    <property type="component" value="Unassembled WGS sequence"/>
</dbReference>
<evidence type="ECO:0000313" key="1">
    <source>
        <dbReference type="EMBL" id="CAI2186966.1"/>
    </source>
</evidence>